<dbReference type="EMBL" id="LJIJ01002627">
    <property type="protein sequence ID" value="ODM89460.1"/>
    <property type="molecule type" value="Genomic_DNA"/>
</dbReference>
<comment type="subcellular location">
    <subcellularLocation>
        <location evidence="4">Endoplasmic reticulum membrane</location>
        <topology evidence="4">Peripheral membrane protein</topology>
    </subcellularLocation>
    <subcellularLocation>
        <location evidence="3">Microsome membrane</location>
        <topology evidence="3">Peripheral membrane protein</topology>
    </subcellularLocation>
</comment>
<dbReference type="InterPro" id="IPR050182">
    <property type="entry name" value="Cytochrome_P450_fam2"/>
</dbReference>
<keyword evidence="10 15" id="KW-0560">Oxidoreductase</keyword>
<keyword evidence="6 14" id="KW-0349">Heme</keyword>
<evidence type="ECO:0000256" key="13">
    <source>
        <dbReference type="ARBA" id="ARBA00023136"/>
    </source>
</evidence>
<dbReference type="InterPro" id="IPR001128">
    <property type="entry name" value="Cyt_P450"/>
</dbReference>
<comment type="similarity">
    <text evidence="5 15">Belongs to the cytochrome P450 family.</text>
</comment>
<dbReference type="PROSITE" id="PS00086">
    <property type="entry name" value="CYTOCHROME_P450"/>
    <property type="match status" value="1"/>
</dbReference>
<evidence type="ECO:0000256" key="6">
    <source>
        <dbReference type="ARBA" id="ARBA00022617"/>
    </source>
</evidence>
<proteinExistence type="inferred from homology"/>
<evidence type="ECO:0000256" key="15">
    <source>
        <dbReference type="RuleBase" id="RU000461"/>
    </source>
</evidence>
<evidence type="ECO:0000313" key="18">
    <source>
        <dbReference type="Proteomes" id="UP000094527"/>
    </source>
</evidence>
<comment type="cofactor">
    <cofactor evidence="1 14">
        <name>heme</name>
        <dbReference type="ChEBI" id="CHEBI:30413"/>
    </cofactor>
</comment>
<name>A0A1D2M917_ORCCI</name>
<feature type="transmembrane region" description="Helical" evidence="16">
    <location>
        <begin position="6"/>
        <end position="24"/>
    </location>
</feature>
<keyword evidence="13 16" id="KW-0472">Membrane</keyword>
<evidence type="ECO:0000256" key="8">
    <source>
        <dbReference type="ARBA" id="ARBA00022824"/>
    </source>
</evidence>
<dbReference type="Gene3D" id="1.10.630.10">
    <property type="entry name" value="Cytochrome P450"/>
    <property type="match status" value="1"/>
</dbReference>
<sequence>MMSYEIFVTILVALIFYFLIVLFTENFINKRNQPPGPLRLPIVGNLIQLAWINSKEPHTAFTKLSQTYGDIMSIQLGSVSSVVLNSFDLMQEYLSKAEFSDRYFLGWLVERTYGKRLGLVFSQYPNPWNDLHRFTLRTMRDFGFGKRNTMHSVIHDELSDVINELKTCLNEHDGIYTFDDSNVFITASLNLVWSMLAGTRYEHRDPKLRQLTKITRDWFASCNTGNSVLVAFPEWKDWFPYWTGMTFQRKCYEVTNSFFQQFVDERKRLGFYKTSPENLVDEFLRQIETCQEKGVDENIFTEQQLVALISDFFIAGVETTGNTLVWCILYLLHNPEVQKRVQAEVDSLVPQGTFPTPEIESKLHYVRATIAETHRMASVFPLMIPRAPTQDTYIGKYFIPKGTYIVPNMHGMHHDKSYWKDPENFRPERFLDETRQFKTDPRLKAFGFGKRICVGEPLASMSLLHFLVVLMQNFTFHSVPNKPLPSIKPIVGVTCGPPVFRALIKRRF</sequence>
<keyword evidence="12 15" id="KW-0503">Monooxygenase</keyword>
<dbReference type="Pfam" id="PF00067">
    <property type="entry name" value="p450"/>
    <property type="match status" value="1"/>
</dbReference>
<dbReference type="InterPro" id="IPR002401">
    <property type="entry name" value="Cyt_P450_E_grp-I"/>
</dbReference>
<keyword evidence="16" id="KW-0812">Transmembrane</keyword>
<dbReference type="PRINTS" id="PR00385">
    <property type="entry name" value="P450"/>
</dbReference>
<evidence type="ECO:0000256" key="2">
    <source>
        <dbReference type="ARBA" id="ARBA00003690"/>
    </source>
</evidence>
<dbReference type="InterPro" id="IPR036396">
    <property type="entry name" value="Cyt_P450_sf"/>
</dbReference>
<dbReference type="STRING" id="48709.A0A1D2M917"/>
<keyword evidence="11 14" id="KW-0408">Iron</keyword>
<dbReference type="GO" id="GO:0005789">
    <property type="term" value="C:endoplasmic reticulum membrane"/>
    <property type="evidence" value="ECO:0007669"/>
    <property type="project" value="UniProtKB-SubCell"/>
</dbReference>
<feature type="binding site" description="axial binding residue" evidence="14">
    <location>
        <position position="453"/>
    </location>
    <ligand>
        <name>heme</name>
        <dbReference type="ChEBI" id="CHEBI:30413"/>
    </ligand>
    <ligandPart>
        <name>Fe</name>
        <dbReference type="ChEBI" id="CHEBI:18248"/>
    </ligandPart>
</feature>
<keyword evidence="7 14" id="KW-0479">Metal-binding</keyword>
<evidence type="ECO:0000256" key="16">
    <source>
        <dbReference type="SAM" id="Phobius"/>
    </source>
</evidence>
<dbReference type="GO" id="GO:0020037">
    <property type="term" value="F:heme binding"/>
    <property type="evidence" value="ECO:0007669"/>
    <property type="project" value="InterPro"/>
</dbReference>
<evidence type="ECO:0000256" key="12">
    <source>
        <dbReference type="ARBA" id="ARBA00023033"/>
    </source>
</evidence>
<dbReference type="Proteomes" id="UP000094527">
    <property type="component" value="Unassembled WGS sequence"/>
</dbReference>
<evidence type="ECO:0000256" key="5">
    <source>
        <dbReference type="ARBA" id="ARBA00010617"/>
    </source>
</evidence>
<keyword evidence="18" id="KW-1185">Reference proteome</keyword>
<dbReference type="PANTHER" id="PTHR24300">
    <property type="entry name" value="CYTOCHROME P450 508A4-RELATED"/>
    <property type="match status" value="1"/>
</dbReference>
<dbReference type="SUPFAM" id="SSF48264">
    <property type="entry name" value="Cytochrome P450"/>
    <property type="match status" value="1"/>
</dbReference>
<evidence type="ECO:0000256" key="11">
    <source>
        <dbReference type="ARBA" id="ARBA00023004"/>
    </source>
</evidence>
<evidence type="ECO:0000256" key="9">
    <source>
        <dbReference type="ARBA" id="ARBA00022848"/>
    </source>
</evidence>
<organism evidence="17 18">
    <name type="scientific">Orchesella cincta</name>
    <name type="common">Springtail</name>
    <name type="synonym">Podura cincta</name>
    <dbReference type="NCBI Taxonomy" id="48709"/>
    <lineage>
        <taxon>Eukaryota</taxon>
        <taxon>Metazoa</taxon>
        <taxon>Ecdysozoa</taxon>
        <taxon>Arthropoda</taxon>
        <taxon>Hexapoda</taxon>
        <taxon>Collembola</taxon>
        <taxon>Entomobryomorpha</taxon>
        <taxon>Entomobryoidea</taxon>
        <taxon>Orchesellidae</taxon>
        <taxon>Orchesellinae</taxon>
        <taxon>Orchesella</taxon>
    </lineage>
</organism>
<gene>
    <name evidence="17" type="ORF">Ocin01_17222</name>
</gene>
<evidence type="ECO:0000313" key="17">
    <source>
        <dbReference type="EMBL" id="ODM89460.1"/>
    </source>
</evidence>
<dbReference type="AlphaFoldDB" id="A0A1D2M917"/>
<keyword evidence="9" id="KW-0492">Microsome</keyword>
<dbReference type="InterPro" id="IPR017972">
    <property type="entry name" value="Cyt_P450_CS"/>
</dbReference>
<evidence type="ECO:0000256" key="1">
    <source>
        <dbReference type="ARBA" id="ARBA00001971"/>
    </source>
</evidence>
<dbReference type="GO" id="GO:0016705">
    <property type="term" value="F:oxidoreductase activity, acting on paired donors, with incorporation or reduction of molecular oxygen"/>
    <property type="evidence" value="ECO:0007669"/>
    <property type="project" value="InterPro"/>
</dbReference>
<dbReference type="OMA" id="HRERFHH"/>
<dbReference type="PRINTS" id="PR00463">
    <property type="entry name" value="EP450I"/>
</dbReference>
<comment type="caution">
    <text evidence="17">The sequence shown here is derived from an EMBL/GenBank/DDBJ whole genome shotgun (WGS) entry which is preliminary data.</text>
</comment>
<dbReference type="GO" id="GO:0004497">
    <property type="term" value="F:monooxygenase activity"/>
    <property type="evidence" value="ECO:0007669"/>
    <property type="project" value="UniProtKB-KW"/>
</dbReference>
<evidence type="ECO:0000256" key="4">
    <source>
        <dbReference type="ARBA" id="ARBA00004406"/>
    </source>
</evidence>
<evidence type="ECO:0000256" key="10">
    <source>
        <dbReference type="ARBA" id="ARBA00023002"/>
    </source>
</evidence>
<comment type="function">
    <text evidence="2">May be involved in the metabolism of insect hormones and in the breakdown of synthetic insecticides.</text>
</comment>
<dbReference type="GO" id="GO:0005506">
    <property type="term" value="F:iron ion binding"/>
    <property type="evidence" value="ECO:0007669"/>
    <property type="project" value="InterPro"/>
</dbReference>
<dbReference type="FunFam" id="1.10.630.10:FF:000238">
    <property type="entry name" value="Cytochrome P450 2A6"/>
    <property type="match status" value="1"/>
</dbReference>
<evidence type="ECO:0000256" key="14">
    <source>
        <dbReference type="PIRSR" id="PIRSR602401-1"/>
    </source>
</evidence>
<keyword evidence="8" id="KW-0256">Endoplasmic reticulum</keyword>
<accession>A0A1D2M917</accession>
<evidence type="ECO:0000256" key="7">
    <source>
        <dbReference type="ARBA" id="ARBA00022723"/>
    </source>
</evidence>
<protein>
    <submittedName>
        <fullName evidence="17">Methyl farnesoate epoxidase</fullName>
    </submittedName>
</protein>
<evidence type="ECO:0000256" key="3">
    <source>
        <dbReference type="ARBA" id="ARBA00004174"/>
    </source>
</evidence>
<dbReference type="OrthoDB" id="7775173at2759"/>
<keyword evidence="16" id="KW-1133">Transmembrane helix</keyword>
<reference evidence="17 18" key="1">
    <citation type="journal article" date="2016" name="Genome Biol. Evol.">
        <title>Gene Family Evolution Reflects Adaptation to Soil Environmental Stressors in the Genome of the Collembolan Orchesella cincta.</title>
        <authorList>
            <person name="Faddeeva-Vakhrusheva A."/>
            <person name="Derks M.F."/>
            <person name="Anvar S.Y."/>
            <person name="Agamennone V."/>
            <person name="Suring W."/>
            <person name="Smit S."/>
            <person name="van Straalen N.M."/>
            <person name="Roelofs D."/>
        </authorList>
    </citation>
    <scope>NUCLEOTIDE SEQUENCE [LARGE SCALE GENOMIC DNA]</scope>
    <source>
        <tissue evidence="17">Mixed pool</tissue>
    </source>
</reference>